<feature type="domain" description="Metallo-beta-lactamase" evidence="6">
    <location>
        <begin position="95"/>
        <end position="301"/>
    </location>
</feature>
<evidence type="ECO:0000313" key="8">
    <source>
        <dbReference type="Proteomes" id="UP001476583"/>
    </source>
</evidence>
<dbReference type="Gene3D" id="3.60.15.10">
    <property type="entry name" value="Ribonuclease Z/Hydroxyacylglutathione hydrolase-like"/>
    <property type="match status" value="1"/>
</dbReference>
<dbReference type="InterPro" id="IPR051013">
    <property type="entry name" value="MBL_superfamily_lactonases"/>
</dbReference>
<comment type="similarity">
    <text evidence="1">Belongs to the metallo-beta-lactamase superfamily.</text>
</comment>
<dbReference type="InterPro" id="IPR036866">
    <property type="entry name" value="RibonucZ/Hydroxyglut_hydro"/>
</dbReference>
<keyword evidence="2" id="KW-0479">Metal-binding</keyword>
<dbReference type="Proteomes" id="UP001476583">
    <property type="component" value="Chromosome"/>
</dbReference>
<evidence type="ECO:0000256" key="1">
    <source>
        <dbReference type="ARBA" id="ARBA00007749"/>
    </source>
</evidence>
<sequence length="328" mass="34981">MHASLIHKPLRHLFMAVALGAMTAAGISSVQAAPAAQTTQAPGFFRQAIGETTVTALYDGYVELAPSVLKGLDSKRIETLLKSNYQNTDPGFQTAVNAYLIQTGDRLVLIDAGAAKCFGPTLGNIVQNIEAAGYKAGDVDTILLTHMHPDHLCGIATADGKAAFPNATVLASQEDAGFWLNEKVALAAPEAGKGLFKMAHESVAPYKSSDKFNTFKEGDELFPGVHVIPSHGHTPGHTSFLLESGGQSLLIWGDIVHSATVQMQHPEVSMEFDVDSTQAIKTRTEMLKKAAANGWWIAGAHLPFPGIGHVRTEGKAYAWVPAEYGPLR</sequence>
<evidence type="ECO:0000256" key="3">
    <source>
        <dbReference type="ARBA" id="ARBA00022801"/>
    </source>
</evidence>
<evidence type="ECO:0000313" key="7">
    <source>
        <dbReference type="EMBL" id="WXL26641.1"/>
    </source>
</evidence>
<dbReference type="CDD" id="cd07720">
    <property type="entry name" value="OPHC2-like_MBL-fold"/>
    <property type="match status" value="1"/>
</dbReference>
<evidence type="ECO:0000256" key="5">
    <source>
        <dbReference type="SAM" id="SignalP"/>
    </source>
</evidence>
<evidence type="ECO:0000259" key="6">
    <source>
        <dbReference type="SMART" id="SM00849"/>
    </source>
</evidence>
<proteinExistence type="inferred from homology"/>
<dbReference type="InterPro" id="IPR001279">
    <property type="entry name" value="Metallo-B-lactamas"/>
</dbReference>
<dbReference type="SMART" id="SM00849">
    <property type="entry name" value="Lactamase_B"/>
    <property type="match status" value="1"/>
</dbReference>
<protein>
    <submittedName>
        <fullName evidence="7">MBL fold metallo-hydrolase</fullName>
    </submittedName>
</protein>
<accession>A0ABZ2RHZ9</accession>
<keyword evidence="8" id="KW-1185">Reference proteome</keyword>
<feature type="signal peptide" evidence="5">
    <location>
        <begin position="1"/>
        <end position="32"/>
    </location>
</feature>
<evidence type="ECO:0000256" key="2">
    <source>
        <dbReference type="ARBA" id="ARBA00022723"/>
    </source>
</evidence>
<name>A0ABZ2RHZ9_ECTME</name>
<gene>
    <name evidence="7" type="ORF">WG219_03950</name>
</gene>
<keyword evidence="4" id="KW-0862">Zinc</keyword>
<dbReference type="EMBL" id="CP148074">
    <property type="protein sequence ID" value="WXL26641.1"/>
    <property type="molecule type" value="Genomic_DNA"/>
</dbReference>
<keyword evidence="3" id="KW-0378">Hydrolase</keyword>
<dbReference type="Pfam" id="PF00753">
    <property type="entry name" value="Lactamase_B"/>
    <property type="match status" value="1"/>
</dbReference>
<organism evidence="7 8">
    <name type="scientific">Ectopseudomonas mendocina</name>
    <name type="common">Pseudomonas mendocina</name>
    <dbReference type="NCBI Taxonomy" id="300"/>
    <lineage>
        <taxon>Bacteria</taxon>
        <taxon>Pseudomonadati</taxon>
        <taxon>Pseudomonadota</taxon>
        <taxon>Gammaproteobacteria</taxon>
        <taxon>Pseudomonadales</taxon>
        <taxon>Pseudomonadaceae</taxon>
        <taxon>Ectopseudomonas</taxon>
    </lineage>
</organism>
<dbReference type="PANTHER" id="PTHR42978:SF6">
    <property type="entry name" value="QUORUM-QUENCHING LACTONASE YTNP-RELATED"/>
    <property type="match status" value="1"/>
</dbReference>
<dbReference type="PANTHER" id="PTHR42978">
    <property type="entry name" value="QUORUM-QUENCHING LACTONASE YTNP-RELATED-RELATED"/>
    <property type="match status" value="1"/>
</dbReference>
<evidence type="ECO:0000256" key="4">
    <source>
        <dbReference type="ARBA" id="ARBA00022833"/>
    </source>
</evidence>
<reference evidence="7 8" key="1">
    <citation type="submission" date="2024-03" db="EMBL/GenBank/DDBJ databases">
        <title>Complete genome of BD2.</title>
        <authorList>
            <person name="Cao G."/>
        </authorList>
    </citation>
    <scope>NUCLEOTIDE SEQUENCE [LARGE SCALE GENOMIC DNA]</scope>
    <source>
        <strain evidence="7 8">BD2</strain>
    </source>
</reference>
<feature type="chain" id="PRO_5045309514" evidence="5">
    <location>
        <begin position="33"/>
        <end position="328"/>
    </location>
</feature>
<dbReference type="SUPFAM" id="SSF56281">
    <property type="entry name" value="Metallo-hydrolase/oxidoreductase"/>
    <property type="match status" value="1"/>
</dbReference>
<keyword evidence="5" id="KW-0732">Signal</keyword>